<dbReference type="EMBL" id="LXEQ01000031">
    <property type="protein sequence ID" value="OAT28296.1"/>
    <property type="molecule type" value="Genomic_DNA"/>
</dbReference>
<name>A0ABX2W960_9ENTR</name>
<protein>
    <submittedName>
        <fullName evidence="1">Uncharacterized protein</fullName>
    </submittedName>
</protein>
<organism evidence="1 2">
    <name type="scientific">Buttiauxella ferragutiae ATCC 51602</name>
    <dbReference type="NCBI Taxonomy" id="1354252"/>
    <lineage>
        <taxon>Bacteria</taxon>
        <taxon>Pseudomonadati</taxon>
        <taxon>Pseudomonadota</taxon>
        <taxon>Gammaproteobacteria</taxon>
        <taxon>Enterobacterales</taxon>
        <taxon>Enterobacteriaceae</taxon>
        <taxon>Buttiauxella</taxon>
    </lineage>
</organism>
<keyword evidence="2" id="KW-1185">Reference proteome</keyword>
<sequence length="41" mass="4499">MICHKESPFIRRMGYGHADLWGREDAIGGVVNDLKGHCGGD</sequence>
<accession>A0ABX2W960</accession>
<comment type="caution">
    <text evidence="1">The sequence shown here is derived from an EMBL/GenBank/DDBJ whole genome shotgun (WGS) entry which is preliminary data.</text>
</comment>
<evidence type="ECO:0000313" key="2">
    <source>
        <dbReference type="Proteomes" id="UP000078407"/>
    </source>
</evidence>
<gene>
    <name evidence="1" type="ORF">M976_01822</name>
</gene>
<reference evidence="1 2" key="1">
    <citation type="submission" date="2016-04" db="EMBL/GenBank/DDBJ databases">
        <title>ATOL: Assembling a taxonomically balanced genome-scale reconstruction of the evolutionary history of the Enterobacteriaceae.</title>
        <authorList>
            <person name="Plunkett G.III."/>
            <person name="Neeno-Eckwall E.C."/>
            <person name="Glasner J.D."/>
            <person name="Perna N.T."/>
        </authorList>
    </citation>
    <scope>NUCLEOTIDE SEQUENCE [LARGE SCALE GENOMIC DNA]</scope>
    <source>
        <strain evidence="1 2">ATCC 51602</strain>
    </source>
</reference>
<proteinExistence type="predicted"/>
<dbReference type="Proteomes" id="UP000078407">
    <property type="component" value="Unassembled WGS sequence"/>
</dbReference>
<evidence type="ECO:0000313" key="1">
    <source>
        <dbReference type="EMBL" id="OAT28296.1"/>
    </source>
</evidence>